<protein>
    <recommendedName>
        <fullName evidence="3">alpha-glucosidase</fullName>
        <ecNumber evidence="3">3.2.1.20</ecNumber>
    </recommendedName>
</protein>
<dbReference type="PANTHER" id="PTHR46673">
    <property type="entry name" value="4F2 CELL-SURFACE ANTIGEN HEAVY CHAIN"/>
    <property type="match status" value="1"/>
</dbReference>
<keyword evidence="4" id="KW-0325">Glycoprotein</keyword>
<evidence type="ECO:0000313" key="9">
    <source>
        <dbReference type="Proteomes" id="UP001627154"/>
    </source>
</evidence>
<dbReference type="Proteomes" id="UP001627154">
    <property type="component" value="Unassembled WGS sequence"/>
</dbReference>
<dbReference type="Gene3D" id="3.90.400.10">
    <property type="entry name" value="Oligo-1,6-glucosidase, Domain 2"/>
    <property type="match status" value="1"/>
</dbReference>
<feature type="domain" description="Glycosyl hydrolase family 13 catalytic" evidence="7">
    <location>
        <begin position="201"/>
        <end position="541"/>
    </location>
</feature>
<dbReference type="SUPFAM" id="SSF51445">
    <property type="entry name" value="(Trans)glycosidases"/>
    <property type="match status" value="1"/>
</dbReference>
<keyword evidence="9" id="KW-1185">Reference proteome</keyword>
<keyword evidence="6" id="KW-1133">Transmembrane helix</keyword>
<dbReference type="PANTHER" id="PTHR46673:SF1">
    <property type="entry name" value="4F2 CELL-SURFACE ANTIGEN HEAVY CHAIN"/>
    <property type="match status" value="1"/>
</dbReference>
<evidence type="ECO:0000313" key="8">
    <source>
        <dbReference type="EMBL" id="KAL3404181.1"/>
    </source>
</evidence>
<gene>
    <name evidence="8" type="ORF">TKK_003160</name>
</gene>
<comment type="similarity">
    <text evidence="2">Belongs to the glycosyl hydrolase 13 family.</text>
</comment>
<dbReference type="Pfam" id="PF00128">
    <property type="entry name" value="Alpha-amylase"/>
    <property type="match status" value="1"/>
</dbReference>
<dbReference type="InterPro" id="IPR006047">
    <property type="entry name" value="GH13_cat_dom"/>
</dbReference>
<keyword evidence="6" id="KW-0812">Transmembrane</keyword>
<evidence type="ECO:0000256" key="5">
    <source>
        <dbReference type="ARBA" id="ARBA00023295"/>
    </source>
</evidence>
<dbReference type="InterPro" id="IPR045857">
    <property type="entry name" value="O16G_dom_2"/>
</dbReference>
<evidence type="ECO:0000256" key="4">
    <source>
        <dbReference type="ARBA" id="ARBA00023180"/>
    </source>
</evidence>
<dbReference type="AlphaFoldDB" id="A0ABD2XFD2"/>
<feature type="transmembrane region" description="Helical" evidence="6">
    <location>
        <begin position="149"/>
        <end position="172"/>
    </location>
</feature>
<comment type="caution">
    <text evidence="8">The sequence shown here is derived from an EMBL/GenBank/DDBJ whole genome shotgun (WGS) entry which is preliminary data.</text>
</comment>
<dbReference type="Gene3D" id="3.20.20.80">
    <property type="entry name" value="Glycosidases"/>
    <property type="match status" value="1"/>
</dbReference>
<dbReference type="GO" id="GO:0004558">
    <property type="term" value="F:alpha-1,4-glucosidase activity"/>
    <property type="evidence" value="ECO:0007669"/>
    <property type="project" value="UniProtKB-EC"/>
</dbReference>
<evidence type="ECO:0000256" key="6">
    <source>
        <dbReference type="SAM" id="Phobius"/>
    </source>
</evidence>
<dbReference type="EMBL" id="JBJJXI010000026">
    <property type="protein sequence ID" value="KAL3404181.1"/>
    <property type="molecule type" value="Genomic_DNA"/>
</dbReference>
<dbReference type="EC" id="3.2.1.20" evidence="3"/>
<dbReference type="InterPro" id="IPR031984">
    <property type="entry name" value="SLC3A2_N"/>
</dbReference>
<dbReference type="FunFam" id="3.90.400.10:FF:000001">
    <property type="entry name" value="Maltase A3, isoform A"/>
    <property type="match status" value="1"/>
</dbReference>
<evidence type="ECO:0000256" key="2">
    <source>
        <dbReference type="ARBA" id="ARBA00008061"/>
    </source>
</evidence>
<dbReference type="InterPro" id="IPR017853">
    <property type="entry name" value="GH"/>
</dbReference>
<sequence length="642" mass="71587">MEKSGSKLEAADSNGSAIVGTVATPAAATAFDRATTEPAVVVPSYKPLPDEDTNWKAKANSVAIDMGKLNGSADQAEAVDDGATEKMLKDDVKLTIVPSSKDDTGVKFIPENGDAKIDIDSVKQTLSGMGKAELMKYANDPFWIRLRMFLFIAFWVLWVAMLAGAIAIIVWAPKCPAPEPRKWWEESPMIEINHKEFAKYQSEAEVFLDDLQKQNIKSLCLGSVLEESSPGLTTNFTFLSERFSTMASFGTFMSQATAKGINIVIDIDPNHSSNQHPWFKKSIEKDGNYSSYYVWADGKPNPEGGFLPPNNWVSVNGGSAWTFNEKRGQFYLHQFNASQPDLNYNNSKVIEEFSKTLKFWMNLGVTGFRLANTRYLYEDTDLKDDKPGQFYPAEKDNYDSLLHVNTRDHSQNAVLLNLWRNVVLEHTNQEGLFTLIEEVGSDTLQQNKMEKTVIDLPKSVKSLSKIASSINATQLNQTVSDMLSSSTWPAVDFSNNNHMKQRTPEDTALIYMAMLLPGTPILNINDSLPYKESFAKLTKARQNVQFQHGKTSTYVLNNGTVFSYTRVKVGNPGYVVIYNSDIQNKTVDISSFDQIADSIEVLAVSPNHFPITEMPQKLKSDAIYMAPKSTFIGEYIVQKSAE</sequence>
<keyword evidence="5" id="KW-0326">Glycosidase</keyword>
<organism evidence="8 9">
    <name type="scientific">Trichogramma kaykai</name>
    <dbReference type="NCBI Taxonomy" id="54128"/>
    <lineage>
        <taxon>Eukaryota</taxon>
        <taxon>Metazoa</taxon>
        <taxon>Ecdysozoa</taxon>
        <taxon>Arthropoda</taxon>
        <taxon>Hexapoda</taxon>
        <taxon>Insecta</taxon>
        <taxon>Pterygota</taxon>
        <taxon>Neoptera</taxon>
        <taxon>Endopterygota</taxon>
        <taxon>Hymenoptera</taxon>
        <taxon>Apocrita</taxon>
        <taxon>Proctotrupomorpha</taxon>
        <taxon>Chalcidoidea</taxon>
        <taxon>Trichogrammatidae</taxon>
        <taxon>Trichogramma</taxon>
    </lineage>
</organism>
<dbReference type="Pfam" id="PF16028">
    <property type="entry name" value="SLC3A2_N"/>
    <property type="match status" value="1"/>
</dbReference>
<reference evidence="8 9" key="1">
    <citation type="journal article" date="2024" name="bioRxiv">
        <title>A reference genome for Trichogramma kaykai: A tiny desert-dwelling parasitoid wasp with competing sex-ratio distorters.</title>
        <authorList>
            <person name="Culotta J."/>
            <person name="Lindsey A.R."/>
        </authorList>
    </citation>
    <scope>NUCLEOTIDE SEQUENCE [LARGE SCALE GENOMIC DNA]</scope>
    <source>
        <strain evidence="8 9">KSX58</strain>
    </source>
</reference>
<proteinExistence type="inferred from homology"/>
<keyword evidence="5" id="KW-0378">Hydrolase</keyword>
<name>A0ABD2XFD2_9HYME</name>
<comment type="catalytic activity">
    <reaction evidence="1">
        <text>Hydrolysis of terminal, non-reducing (1-&gt;4)-linked alpha-D-glucose residues with release of alpha-D-glucose.</text>
        <dbReference type="EC" id="3.2.1.20"/>
    </reaction>
</comment>
<evidence type="ECO:0000256" key="1">
    <source>
        <dbReference type="ARBA" id="ARBA00001657"/>
    </source>
</evidence>
<accession>A0ABD2XFD2</accession>
<evidence type="ECO:0000259" key="7">
    <source>
        <dbReference type="SMART" id="SM00642"/>
    </source>
</evidence>
<keyword evidence="6" id="KW-0472">Membrane</keyword>
<dbReference type="SMART" id="SM00642">
    <property type="entry name" value="Aamy"/>
    <property type="match status" value="1"/>
</dbReference>
<evidence type="ECO:0000256" key="3">
    <source>
        <dbReference type="ARBA" id="ARBA00012741"/>
    </source>
</evidence>
<dbReference type="InterPro" id="IPR042280">
    <property type="entry name" value="SLC3A2"/>
</dbReference>